<keyword evidence="4" id="KW-1185">Reference proteome</keyword>
<accession>A0A5S4EXS5</accession>
<dbReference type="InterPro" id="IPR016040">
    <property type="entry name" value="NAD(P)-bd_dom"/>
</dbReference>
<dbReference type="Proteomes" id="UP000309128">
    <property type="component" value="Unassembled WGS sequence"/>
</dbReference>
<proteinExistence type="predicted"/>
<evidence type="ECO:0000313" key="4">
    <source>
        <dbReference type="Proteomes" id="UP000309128"/>
    </source>
</evidence>
<feature type="compositionally biased region" description="Pro residues" evidence="1">
    <location>
        <begin position="306"/>
        <end position="316"/>
    </location>
</feature>
<feature type="domain" description="NAD(P)-binding" evidence="2">
    <location>
        <begin position="39"/>
        <end position="204"/>
    </location>
</feature>
<dbReference type="EMBL" id="VCKY01000290">
    <property type="protein sequence ID" value="TMR08478.1"/>
    <property type="molecule type" value="Genomic_DNA"/>
</dbReference>
<gene>
    <name evidence="3" type="ORF">ETD86_47590</name>
</gene>
<name>A0A5S4EXS5_9ACTN</name>
<dbReference type="AlphaFoldDB" id="A0A5S4EXS5"/>
<evidence type="ECO:0000313" key="3">
    <source>
        <dbReference type="EMBL" id="TMR08478.1"/>
    </source>
</evidence>
<dbReference type="Gene3D" id="3.40.50.720">
    <property type="entry name" value="NAD(P)-binding Rossmann-like Domain"/>
    <property type="match status" value="1"/>
</dbReference>
<dbReference type="PANTHER" id="PTHR43162">
    <property type="match status" value="1"/>
</dbReference>
<comment type="caution">
    <text evidence="3">The sequence shown here is derived from an EMBL/GenBank/DDBJ whole genome shotgun (WGS) entry which is preliminary data.</text>
</comment>
<dbReference type="Pfam" id="PF13460">
    <property type="entry name" value="NAD_binding_10"/>
    <property type="match status" value="1"/>
</dbReference>
<dbReference type="OrthoDB" id="4457504at2"/>
<dbReference type="InterPro" id="IPR051604">
    <property type="entry name" value="Ergot_Alk_Oxidoreductase"/>
</dbReference>
<feature type="region of interest" description="Disordered" evidence="1">
    <location>
        <begin position="290"/>
        <end position="316"/>
    </location>
</feature>
<evidence type="ECO:0000259" key="2">
    <source>
        <dbReference type="Pfam" id="PF13460"/>
    </source>
</evidence>
<reference evidence="3 4" key="1">
    <citation type="submission" date="2019-05" db="EMBL/GenBank/DDBJ databases">
        <title>Draft genome sequence of Nonomuraea turkmeniaca DSM 43926.</title>
        <authorList>
            <person name="Saricaoglu S."/>
            <person name="Isik K."/>
        </authorList>
    </citation>
    <scope>NUCLEOTIDE SEQUENCE [LARGE SCALE GENOMIC DNA]</scope>
    <source>
        <strain evidence="3 4">DSM 43926</strain>
    </source>
</reference>
<dbReference type="SUPFAM" id="SSF51735">
    <property type="entry name" value="NAD(P)-binding Rossmann-fold domains"/>
    <property type="match status" value="1"/>
</dbReference>
<protein>
    <recommendedName>
        <fullName evidence="2">NAD(P)-binding domain-containing protein</fullName>
    </recommendedName>
</protein>
<dbReference type="InterPro" id="IPR036291">
    <property type="entry name" value="NAD(P)-bd_dom_sf"/>
</dbReference>
<evidence type="ECO:0000256" key="1">
    <source>
        <dbReference type="SAM" id="MobiDB-lite"/>
    </source>
</evidence>
<dbReference type="Gene3D" id="3.90.25.10">
    <property type="entry name" value="UDP-galactose 4-epimerase, domain 1"/>
    <property type="match status" value="1"/>
</dbReference>
<sequence length="316" mass="34129">MRQDYKTCSPDSEAFIVRSPAPTLVSDEGRSIMKILVIGASGKTGRPVVEALAERGVEVRAALRTPAPDGVRFDWADPGTWQEALRGVDALYVVGPYMHPDRPGLVGDLLAAAPHARRVVLLSVLGVELLPDTIPMARWEADVRASGKEWTTLRPNWFQQNFGEGFAASPLRDLGVLALPAADAPVGFVDTRDIAEVAAAALTEDGHAGQVHVVTGPEALTHSQAVRILGEAAGRELRYAALDPDEHVTGMRAAGLDERSVAWQRGLFQLIRDGRNAVVTDTVERVTGHPARPLEAYAREQAPVWRRPPLPPAPRP</sequence>
<dbReference type="PANTHER" id="PTHR43162:SF1">
    <property type="entry name" value="PRESTALK A DIFFERENTIATION PROTEIN A"/>
    <property type="match status" value="1"/>
</dbReference>
<organism evidence="3 4">
    <name type="scientific">Nonomuraea turkmeniaca</name>
    <dbReference type="NCBI Taxonomy" id="103838"/>
    <lineage>
        <taxon>Bacteria</taxon>
        <taxon>Bacillati</taxon>
        <taxon>Actinomycetota</taxon>
        <taxon>Actinomycetes</taxon>
        <taxon>Streptosporangiales</taxon>
        <taxon>Streptosporangiaceae</taxon>
        <taxon>Nonomuraea</taxon>
    </lineage>
</organism>